<gene>
    <name evidence="2" type="ORF">Aam_146_006</name>
</gene>
<dbReference type="AlphaFoldDB" id="A0A0D6PKU8"/>
<protein>
    <submittedName>
        <fullName evidence="2">Uncharacterized protein</fullName>
    </submittedName>
</protein>
<sequence>MSKRTKREPATELERAAQALHEAQQNLIRKTGELAIRQLGQNIKMAEVAGAIKYALDHTTKEERVELGEEWFRGGTSTAAGRNTRGDGGDAGTQSRAETPEHFTNHSAEPWDDPHGKLI</sequence>
<organism evidence="2 3">
    <name type="scientific">Acidocella aminolytica 101 = DSM 11237</name>
    <dbReference type="NCBI Taxonomy" id="1120923"/>
    <lineage>
        <taxon>Bacteria</taxon>
        <taxon>Pseudomonadati</taxon>
        <taxon>Pseudomonadota</taxon>
        <taxon>Alphaproteobacteria</taxon>
        <taxon>Acetobacterales</taxon>
        <taxon>Acidocellaceae</taxon>
        <taxon>Acidocella</taxon>
    </lineage>
</organism>
<dbReference type="Proteomes" id="UP000032668">
    <property type="component" value="Unassembled WGS sequence"/>
</dbReference>
<dbReference type="RefSeq" id="WP_048880426.1">
    <property type="nucleotide sequence ID" value="NZ_BANC01000143.1"/>
</dbReference>
<name>A0A0D6PKU8_9PROT</name>
<evidence type="ECO:0000313" key="3">
    <source>
        <dbReference type="Proteomes" id="UP000032668"/>
    </source>
</evidence>
<evidence type="ECO:0000313" key="2">
    <source>
        <dbReference type="EMBL" id="GAN82041.1"/>
    </source>
</evidence>
<evidence type="ECO:0000256" key="1">
    <source>
        <dbReference type="SAM" id="MobiDB-lite"/>
    </source>
</evidence>
<feature type="region of interest" description="Disordered" evidence="1">
    <location>
        <begin position="71"/>
        <end position="119"/>
    </location>
</feature>
<comment type="caution">
    <text evidence="2">The sequence shown here is derived from an EMBL/GenBank/DDBJ whole genome shotgun (WGS) entry which is preliminary data.</text>
</comment>
<keyword evidence="3" id="KW-1185">Reference proteome</keyword>
<reference evidence="2 3" key="1">
    <citation type="submission" date="2012-11" db="EMBL/GenBank/DDBJ databases">
        <title>Whole genome sequence of Acidocella aminolytica 101 = DSM 11237.</title>
        <authorList>
            <person name="Azuma Y."/>
            <person name="Higashiura N."/>
            <person name="Hirakawa H."/>
            <person name="Matsushita K."/>
        </authorList>
    </citation>
    <scope>NUCLEOTIDE SEQUENCE [LARGE SCALE GENOMIC DNA]</scope>
    <source>
        <strain evidence="3">101 / DSM 11237</strain>
    </source>
</reference>
<dbReference type="EMBL" id="BANC01000143">
    <property type="protein sequence ID" value="GAN82041.1"/>
    <property type="molecule type" value="Genomic_DNA"/>
</dbReference>
<proteinExistence type="predicted"/>
<accession>A0A0D6PKU8</accession>